<gene>
    <name evidence="1" type="ORF">DSM104635_01330</name>
</gene>
<dbReference type="AlphaFoldDB" id="A0A6I6MKK3"/>
<accession>A0A6I6MKK3</accession>
<evidence type="ECO:0000313" key="2">
    <source>
        <dbReference type="Proteomes" id="UP000431269"/>
    </source>
</evidence>
<sequence>MKARPRYVGGVAQLNWNEKLRAEGVLQHGSAKRRLPRTIAFPQSVWGFGTEALASKLSGVHSLRRTYLNRTAMDRCS</sequence>
<keyword evidence="2" id="KW-1185">Reference proteome</keyword>
<organism evidence="1 2">
    <name type="scientific">Terricaulis silvestris</name>
    <dbReference type="NCBI Taxonomy" id="2686094"/>
    <lineage>
        <taxon>Bacteria</taxon>
        <taxon>Pseudomonadati</taxon>
        <taxon>Pseudomonadota</taxon>
        <taxon>Alphaproteobacteria</taxon>
        <taxon>Caulobacterales</taxon>
        <taxon>Caulobacteraceae</taxon>
        <taxon>Terricaulis</taxon>
    </lineage>
</organism>
<dbReference type="EMBL" id="CP047045">
    <property type="protein sequence ID" value="QGZ94511.1"/>
    <property type="molecule type" value="Genomic_DNA"/>
</dbReference>
<evidence type="ECO:0000313" key="1">
    <source>
        <dbReference type="EMBL" id="QGZ94511.1"/>
    </source>
</evidence>
<dbReference type="Proteomes" id="UP000431269">
    <property type="component" value="Chromosome"/>
</dbReference>
<dbReference type="KEGG" id="tsv:DSM104635_01330"/>
<name>A0A6I6MKK3_9CAUL</name>
<reference evidence="2" key="1">
    <citation type="submission" date="2019-12" db="EMBL/GenBank/DDBJ databases">
        <title>Complete genome of Terracaulis silvestris 0127_4.</title>
        <authorList>
            <person name="Vieira S."/>
            <person name="Riedel T."/>
            <person name="Sproer C."/>
            <person name="Pascual J."/>
            <person name="Boedeker C."/>
            <person name="Overmann J."/>
        </authorList>
    </citation>
    <scope>NUCLEOTIDE SEQUENCE [LARGE SCALE GENOMIC DNA]</scope>
    <source>
        <strain evidence="2">0127_4</strain>
    </source>
</reference>
<protein>
    <submittedName>
        <fullName evidence="1">Uncharacterized protein</fullName>
    </submittedName>
</protein>
<proteinExistence type="predicted"/>